<name>A0A1X6N1C1_9APHY</name>
<keyword evidence="2" id="KW-1185">Reference proteome</keyword>
<evidence type="ECO:0000313" key="1">
    <source>
        <dbReference type="EMBL" id="OSX62431.1"/>
    </source>
</evidence>
<dbReference type="EMBL" id="KZ110597">
    <property type="protein sequence ID" value="OSX62431.1"/>
    <property type="molecule type" value="Genomic_DNA"/>
</dbReference>
<protein>
    <submittedName>
        <fullName evidence="1">Uncharacterized protein</fullName>
    </submittedName>
</protein>
<proteinExistence type="predicted"/>
<feature type="non-terminal residue" evidence="1">
    <location>
        <position position="179"/>
    </location>
</feature>
<reference evidence="1 2" key="1">
    <citation type="submission" date="2017-04" db="EMBL/GenBank/DDBJ databases">
        <title>Genome Sequence of the Model Brown-Rot Fungus Postia placenta SB12.</title>
        <authorList>
            <consortium name="DOE Joint Genome Institute"/>
            <person name="Gaskell J."/>
            <person name="Kersten P."/>
            <person name="Larrondo L.F."/>
            <person name="Canessa P."/>
            <person name="Martinez D."/>
            <person name="Hibbett D."/>
            <person name="Schmoll M."/>
            <person name="Kubicek C.P."/>
            <person name="Martinez A.T."/>
            <person name="Yadav J."/>
            <person name="Master E."/>
            <person name="Magnuson J.K."/>
            <person name="James T."/>
            <person name="Yaver D."/>
            <person name="Berka R."/>
            <person name="Labutti K."/>
            <person name="Lipzen A."/>
            <person name="Aerts A."/>
            <person name="Barry K."/>
            <person name="Henrissat B."/>
            <person name="Blanchette R."/>
            <person name="Grigoriev I."/>
            <person name="Cullen D."/>
        </authorList>
    </citation>
    <scope>NUCLEOTIDE SEQUENCE [LARGE SCALE GENOMIC DNA]</scope>
    <source>
        <strain evidence="1 2">MAD-698-R-SB12</strain>
    </source>
</reference>
<dbReference type="OrthoDB" id="3064660at2759"/>
<organism evidence="1 2">
    <name type="scientific">Postia placenta MAD-698-R-SB12</name>
    <dbReference type="NCBI Taxonomy" id="670580"/>
    <lineage>
        <taxon>Eukaryota</taxon>
        <taxon>Fungi</taxon>
        <taxon>Dikarya</taxon>
        <taxon>Basidiomycota</taxon>
        <taxon>Agaricomycotina</taxon>
        <taxon>Agaricomycetes</taxon>
        <taxon>Polyporales</taxon>
        <taxon>Adustoporiaceae</taxon>
        <taxon>Rhodonia</taxon>
    </lineage>
</organism>
<dbReference type="Proteomes" id="UP000194127">
    <property type="component" value="Unassembled WGS sequence"/>
</dbReference>
<accession>A0A1X6N1C1</accession>
<feature type="non-terminal residue" evidence="1">
    <location>
        <position position="1"/>
    </location>
</feature>
<sequence length="179" mass="19472">ACFGNLDNAAATQVELAKLCADKSMRERCTATEFSTLFKGLGPADQSEYGDLELRDKYLSSIPTQVYCKIELETFTTWEDADKRANEVEQIFNISWAHRPKLNSFFSAQGGGCGGAHSDAPWSQDASASINVAIGKGDFPGSCYGCGKKGYCRFKCPDCKDKPYTKRADAWATVASSST</sequence>
<gene>
    <name evidence="1" type="ORF">POSPLADRAFT_1110112</name>
</gene>
<dbReference type="STRING" id="670580.A0A1X6N1C1"/>
<dbReference type="RefSeq" id="XP_024339225.1">
    <property type="nucleotide sequence ID" value="XM_024483355.1"/>
</dbReference>
<dbReference type="AlphaFoldDB" id="A0A1X6N1C1"/>
<evidence type="ECO:0000313" key="2">
    <source>
        <dbReference type="Proteomes" id="UP000194127"/>
    </source>
</evidence>
<dbReference type="GeneID" id="36328304"/>